<dbReference type="Proteomes" id="UP000765509">
    <property type="component" value="Unassembled WGS sequence"/>
</dbReference>
<reference evidence="2" key="1">
    <citation type="submission" date="2021-03" db="EMBL/GenBank/DDBJ databases">
        <title>Draft genome sequence of rust myrtle Austropuccinia psidii MF-1, a brazilian biotype.</title>
        <authorList>
            <person name="Quecine M.C."/>
            <person name="Pachon D.M.R."/>
            <person name="Bonatelli M.L."/>
            <person name="Correr F.H."/>
            <person name="Franceschini L.M."/>
            <person name="Leite T.F."/>
            <person name="Margarido G.R.A."/>
            <person name="Almeida C.A."/>
            <person name="Ferrarezi J.A."/>
            <person name="Labate C.A."/>
        </authorList>
    </citation>
    <scope>NUCLEOTIDE SEQUENCE</scope>
    <source>
        <strain evidence="2">MF-1</strain>
    </source>
</reference>
<feature type="region of interest" description="Disordered" evidence="1">
    <location>
        <begin position="77"/>
        <end position="100"/>
    </location>
</feature>
<protein>
    <submittedName>
        <fullName evidence="2">Uncharacterized protein</fullName>
    </submittedName>
</protein>
<evidence type="ECO:0000313" key="2">
    <source>
        <dbReference type="EMBL" id="MBW0565641.1"/>
    </source>
</evidence>
<evidence type="ECO:0000256" key="1">
    <source>
        <dbReference type="SAM" id="MobiDB-lite"/>
    </source>
</evidence>
<accession>A0A9Q3PM77</accession>
<sequence length="100" mass="11612">MESTIMQASNQEDREILFQKERGKPGIIPSSFYQQASSQPNSPRREEKQEKEFEETIIPKLQAPKNPKRCHGQCLKHGQNLDGIRGQRGKIMRQPHFPKK</sequence>
<dbReference type="AlphaFoldDB" id="A0A9Q3PM77"/>
<keyword evidence="3" id="KW-1185">Reference proteome</keyword>
<gene>
    <name evidence="2" type="ORF">O181_105356</name>
</gene>
<evidence type="ECO:0000313" key="3">
    <source>
        <dbReference type="Proteomes" id="UP000765509"/>
    </source>
</evidence>
<feature type="compositionally biased region" description="Basic residues" evidence="1">
    <location>
        <begin position="87"/>
        <end position="100"/>
    </location>
</feature>
<dbReference type="EMBL" id="AVOT02077770">
    <property type="protein sequence ID" value="MBW0565641.1"/>
    <property type="molecule type" value="Genomic_DNA"/>
</dbReference>
<organism evidence="2 3">
    <name type="scientific">Austropuccinia psidii MF-1</name>
    <dbReference type="NCBI Taxonomy" id="1389203"/>
    <lineage>
        <taxon>Eukaryota</taxon>
        <taxon>Fungi</taxon>
        <taxon>Dikarya</taxon>
        <taxon>Basidiomycota</taxon>
        <taxon>Pucciniomycotina</taxon>
        <taxon>Pucciniomycetes</taxon>
        <taxon>Pucciniales</taxon>
        <taxon>Sphaerophragmiaceae</taxon>
        <taxon>Austropuccinia</taxon>
    </lineage>
</organism>
<proteinExistence type="predicted"/>
<name>A0A9Q3PM77_9BASI</name>
<feature type="compositionally biased region" description="Polar residues" evidence="1">
    <location>
        <begin position="31"/>
        <end position="42"/>
    </location>
</feature>
<feature type="region of interest" description="Disordered" evidence="1">
    <location>
        <begin position="21"/>
        <end position="53"/>
    </location>
</feature>
<comment type="caution">
    <text evidence="2">The sequence shown here is derived from an EMBL/GenBank/DDBJ whole genome shotgun (WGS) entry which is preliminary data.</text>
</comment>